<feature type="domain" description="Translocation and assembly module TamB C-terminal" evidence="7">
    <location>
        <begin position="992"/>
        <end position="1326"/>
    </location>
</feature>
<name>E6PLJ6_9ZZZZ</name>
<dbReference type="Pfam" id="PF04357">
    <property type="entry name" value="TamB"/>
    <property type="match status" value="1"/>
</dbReference>
<accession>E6PLJ6</accession>
<evidence type="ECO:0000313" key="8">
    <source>
        <dbReference type="EMBL" id="CBH95797.1"/>
    </source>
</evidence>
<comment type="subcellular location">
    <subcellularLocation>
        <location evidence="1">Membrane</location>
        <topology evidence="1">Single-pass membrane protein</topology>
    </subcellularLocation>
</comment>
<evidence type="ECO:0000256" key="3">
    <source>
        <dbReference type="ARBA" id="ARBA00022989"/>
    </source>
</evidence>
<feature type="region of interest" description="Disordered" evidence="5">
    <location>
        <begin position="383"/>
        <end position="403"/>
    </location>
</feature>
<gene>
    <name evidence="8" type="ORF">CARN2_2064</name>
</gene>
<dbReference type="GO" id="GO:0097347">
    <property type="term" value="C:TAM protein secretion complex"/>
    <property type="evidence" value="ECO:0007669"/>
    <property type="project" value="TreeGrafter"/>
</dbReference>
<comment type="caution">
    <text evidence="8">The sequence shown here is derived from an EMBL/GenBank/DDBJ whole genome shotgun (WGS) entry which is preliminary data.</text>
</comment>
<evidence type="ECO:0000256" key="1">
    <source>
        <dbReference type="ARBA" id="ARBA00004167"/>
    </source>
</evidence>
<keyword evidence="3 6" id="KW-1133">Transmembrane helix</keyword>
<proteinExistence type="predicted"/>
<dbReference type="PANTHER" id="PTHR36985:SF1">
    <property type="entry name" value="TRANSLOCATION AND ASSEMBLY MODULE SUBUNIT TAMB"/>
    <property type="match status" value="1"/>
</dbReference>
<dbReference type="GO" id="GO:0005886">
    <property type="term" value="C:plasma membrane"/>
    <property type="evidence" value="ECO:0007669"/>
    <property type="project" value="InterPro"/>
</dbReference>
<organism evidence="8">
    <name type="scientific">mine drainage metagenome</name>
    <dbReference type="NCBI Taxonomy" id="410659"/>
    <lineage>
        <taxon>unclassified sequences</taxon>
        <taxon>metagenomes</taxon>
        <taxon>ecological metagenomes</taxon>
    </lineage>
</organism>
<sequence length="1327" mass="137852">MALTPDPSPSAAPEAPAPRRRSAWRRPWSWAWRGLAALLLLIALLLAALAWLGSGPGLRWLGSRPLQFGAVHLELQGVRGDVWGDLRIDRLQLQSPKVDVDARDLHLRWNPRALLHQPGLVDVQLLSVSALDLTLPPSPGSGPPTLPQSLALPLDLRVARLHIGTLRLGPSGARKTLGGLDASLQTGAGQVQLHAEATTPWGQGRAQLTLGAARPFAVQGSLQATLRLQGARVPAQVQLDMQTTGSLQALRLRGTASALQTRASFNAELAPFAALPLRSATIDAKHVDPARIDPKLPTALLDLQLDLQPSSAQRVRGSLKLSNARPGAINTKRLPLLGLQAVLDLQPGRVQVQQLLARLSGGGTLAGSASYDMATPTPAPGVAAAPGVQPASRPGTQPTAGTAVTRAGGQAADAAAPGHFRLDLQASQIDLRAIDSSLLATRLSGPLQLRGSLQQQDLQARLAQPGWLAELRASRRGERIDIARAHLQAQGGQLDASGSLDLRAPQRFAAHAVLDHFDPSRFGATPGAYPAADLNLKLQARGDAAARSAQVDLQVQPSRWRGHVFSGSARGQVSPAGVRGLEADLKLGSNTLKALGDFGRAGDLLHWTLAAPALAEIDPAFAGRAQGSGTLAGTPAAPSGQFTLRASQLAAPGKVRVQALDASGQLQAGAQGLLKLHLKGSGITAGTFTLQQAEVDATGRLDAQQIALRLRNADLDLSAALAGGYTAAQGWKGSIEQFSNRGRYAVDLLAPAQLLLAKDHVELQHARLRSAGGSLDLASAAWNAGQLDTTGSAQGLDPAYWLTLFGVHQHGVQSTLRFDADWSLHAANTLSGHVVVARSAGDVNLPTDPRLSLGLSQLRLQLQAKDDAVSARFDAAGSLLGSLHAEVQTEVSKHGQAWGVAGEAPLAGSLHADLPSIAWAAPLLGPTAKLGGTLLLDMKAAGSVAKPELRGAFTGRALAVALPDEGLNLQGGVLDASFSGDTLQLTSFSVQGGQGKLTASGSASFANAKPQASLQFSAQQLQVLNRPDRQAVVSGSGTLTLQGHSVQLNSKLSVDSADFELPRGSAPKLASDVVVVGRPALAPTSPPTAGYDIAAVVEVDLGREVHVTGYGLNAKLGGQLTLRAAPGRPLAAFGSIEVREGTYSAYGQTLTLVKGGAVNFSGPIDSPGLNFSAQRDGLPVQVGVQVTGTLRAPVVTLTSTPVMPDSEILSWLVLGQDLTSASPNNLALLQTAAGALLASGQGAPVTSRIASALGLDQLSLSGQGGLQNSIVTLGKRITSKLSVSVERGLGTTGSLFNIRYDFTHRFYLRLQSGADSAVDLFYTFRFD</sequence>
<evidence type="ECO:0000256" key="5">
    <source>
        <dbReference type="SAM" id="MobiDB-lite"/>
    </source>
</evidence>
<keyword evidence="4 6" id="KW-0472">Membrane</keyword>
<evidence type="ECO:0000256" key="4">
    <source>
        <dbReference type="ARBA" id="ARBA00023136"/>
    </source>
</evidence>
<dbReference type="InterPro" id="IPR007452">
    <property type="entry name" value="TamB_C"/>
</dbReference>
<keyword evidence="2 6" id="KW-0812">Transmembrane</keyword>
<dbReference type="PANTHER" id="PTHR36985">
    <property type="entry name" value="TRANSLOCATION AND ASSEMBLY MODULE SUBUNIT TAMB"/>
    <property type="match status" value="1"/>
</dbReference>
<reference evidence="8" key="1">
    <citation type="submission" date="2009-10" db="EMBL/GenBank/DDBJ databases">
        <title>Diversity of trophic interactions inside an arsenic-rich microbial ecosystem.</title>
        <authorList>
            <person name="Bertin P.N."/>
            <person name="Heinrich-Salmeron A."/>
            <person name="Pelletier E."/>
            <person name="Goulhen-Chollet F."/>
            <person name="Arsene-Ploetze F."/>
            <person name="Gallien S."/>
            <person name="Calteau A."/>
            <person name="Vallenet D."/>
            <person name="Casiot C."/>
            <person name="Chane-Woon-Ming B."/>
            <person name="Giloteaux L."/>
            <person name="Barakat M."/>
            <person name="Bonnefoy V."/>
            <person name="Bruneel O."/>
            <person name="Chandler M."/>
            <person name="Cleiss J."/>
            <person name="Duran R."/>
            <person name="Elbaz-Poulichet F."/>
            <person name="Fonknechten N."/>
            <person name="Lauga B."/>
            <person name="Mornico D."/>
            <person name="Ortet P."/>
            <person name="Schaeffer C."/>
            <person name="Siguier P."/>
            <person name="Alexander Thil Smith A."/>
            <person name="Van Dorsselaer A."/>
            <person name="Weissenbach J."/>
            <person name="Medigue C."/>
            <person name="Le Paslier D."/>
        </authorList>
    </citation>
    <scope>NUCLEOTIDE SEQUENCE</scope>
</reference>
<evidence type="ECO:0000259" key="7">
    <source>
        <dbReference type="Pfam" id="PF04357"/>
    </source>
</evidence>
<dbReference type="EMBL" id="CABM01000011">
    <property type="protein sequence ID" value="CBH95797.1"/>
    <property type="molecule type" value="Genomic_DNA"/>
</dbReference>
<protein>
    <recommendedName>
        <fullName evidence="7">Translocation and assembly module TamB C-terminal domain-containing protein</fullName>
    </recommendedName>
</protein>
<evidence type="ECO:0000256" key="2">
    <source>
        <dbReference type="ARBA" id="ARBA00022692"/>
    </source>
</evidence>
<evidence type="ECO:0000256" key="6">
    <source>
        <dbReference type="SAM" id="Phobius"/>
    </source>
</evidence>
<dbReference type="GO" id="GO:0009306">
    <property type="term" value="P:protein secretion"/>
    <property type="evidence" value="ECO:0007669"/>
    <property type="project" value="InterPro"/>
</dbReference>
<feature type="transmembrane region" description="Helical" evidence="6">
    <location>
        <begin position="30"/>
        <end position="52"/>
    </location>
</feature>